<protein>
    <submittedName>
        <fullName evidence="4">Alkaline phosphatase</fullName>
    </submittedName>
</protein>
<feature type="chain" id="PRO_5045320779" evidence="1">
    <location>
        <begin position="24"/>
        <end position="511"/>
    </location>
</feature>
<dbReference type="CDD" id="cd07389">
    <property type="entry name" value="MPP_PhoD"/>
    <property type="match status" value="1"/>
</dbReference>
<dbReference type="InterPro" id="IPR029052">
    <property type="entry name" value="Metallo-depent_PP-like"/>
</dbReference>
<dbReference type="RefSeq" id="WP_084394712.1">
    <property type="nucleotide sequence ID" value="NZ_BMKF01000001.1"/>
</dbReference>
<dbReference type="SUPFAM" id="SSF56300">
    <property type="entry name" value="Metallo-dependent phosphatases"/>
    <property type="match status" value="1"/>
</dbReference>
<dbReference type="PANTHER" id="PTHR43606:SF2">
    <property type="entry name" value="ALKALINE PHOSPHATASE FAMILY PROTEIN (AFU_ORTHOLOGUE AFUA_5G03860)"/>
    <property type="match status" value="1"/>
</dbReference>
<keyword evidence="1" id="KW-0732">Signal</keyword>
<evidence type="ECO:0000313" key="4">
    <source>
        <dbReference type="EMBL" id="GGB67423.1"/>
    </source>
</evidence>
<name>A0ABQ1JI75_9PROT</name>
<dbReference type="Gene3D" id="2.60.40.380">
    <property type="entry name" value="Purple acid phosphatase-like, N-terminal"/>
    <property type="match status" value="1"/>
</dbReference>
<dbReference type="EMBL" id="BMKF01000001">
    <property type="protein sequence ID" value="GGB67423.1"/>
    <property type="molecule type" value="Genomic_DNA"/>
</dbReference>
<dbReference type="Proteomes" id="UP000628854">
    <property type="component" value="Unassembled WGS sequence"/>
</dbReference>
<accession>A0ABQ1JI75</accession>
<proteinExistence type="predicted"/>
<dbReference type="InterPro" id="IPR032093">
    <property type="entry name" value="PhoD_N"/>
</dbReference>
<dbReference type="Gene3D" id="3.60.21.70">
    <property type="entry name" value="PhoD-like phosphatase"/>
    <property type="match status" value="1"/>
</dbReference>
<dbReference type="PANTHER" id="PTHR43606">
    <property type="entry name" value="PHOSPHATASE, PUTATIVE (AFU_ORTHOLOGUE AFUA_6G08710)-RELATED"/>
    <property type="match status" value="1"/>
</dbReference>
<reference evidence="5" key="1">
    <citation type="journal article" date="2019" name="Int. J. Syst. Evol. Microbiol.">
        <title>The Global Catalogue of Microorganisms (GCM) 10K type strain sequencing project: providing services to taxonomists for standard genome sequencing and annotation.</title>
        <authorList>
            <consortium name="The Broad Institute Genomics Platform"/>
            <consortium name="The Broad Institute Genome Sequencing Center for Infectious Disease"/>
            <person name="Wu L."/>
            <person name="Ma J."/>
        </authorList>
    </citation>
    <scope>NUCLEOTIDE SEQUENCE [LARGE SCALE GENOMIC DNA]</scope>
    <source>
        <strain evidence="5">CGMCC 1.15928</strain>
    </source>
</reference>
<keyword evidence="5" id="KW-1185">Reference proteome</keyword>
<comment type="caution">
    <text evidence="4">The sequence shown here is derived from an EMBL/GenBank/DDBJ whole genome shotgun (WGS) entry which is preliminary data.</text>
</comment>
<feature type="domain" description="PhoD-like phosphatase metallophosphatase" evidence="2">
    <location>
        <begin position="137"/>
        <end position="487"/>
    </location>
</feature>
<evidence type="ECO:0000313" key="5">
    <source>
        <dbReference type="Proteomes" id="UP000628854"/>
    </source>
</evidence>
<evidence type="ECO:0000256" key="1">
    <source>
        <dbReference type="SAM" id="SignalP"/>
    </source>
</evidence>
<evidence type="ECO:0000259" key="2">
    <source>
        <dbReference type="Pfam" id="PF09423"/>
    </source>
</evidence>
<feature type="signal peptide" evidence="1">
    <location>
        <begin position="1"/>
        <end position="23"/>
    </location>
</feature>
<dbReference type="Pfam" id="PF09423">
    <property type="entry name" value="PhoD"/>
    <property type="match status" value="1"/>
</dbReference>
<dbReference type="InterPro" id="IPR018946">
    <property type="entry name" value="PhoD-like_MPP"/>
</dbReference>
<dbReference type="InterPro" id="IPR038607">
    <property type="entry name" value="PhoD-like_sf"/>
</dbReference>
<feature type="domain" description="Phospholipase D N-terminal" evidence="3">
    <location>
        <begin position="32"/>
        <end position="127"/>
    </location>
</feature>
<dbReference type="InterPro" id="IPR052900">
    <property type="entry name" value="Phospholipid_Metab_Enz"/>
</dbReference>
<dbReference type="Pfam" id="PF16655">
    <property type="entry name" value="PhoD_N"/>
    <property type="match status" value="1"/>
</dbReference>
<evidence type="ECO:0000259" key="3">
    <source>
        <dbReference type="Pfam" id="PF16655"/>
    </source>
</evidence>
<organism evidence="4 5">
    <name type="scientific">Henriciella pelagia</name>
    <dbReference type="NCBI Taxonomy" id="1977912"/>
    <lineage>
        <taxon>Bacteria</taxon>
        <taxon>Pseudomonadati</taxon>
        <taxon>Pseudomonadota</taxon>
        <taxon>Alphaproteobacteria</taxon>
        <taxon>Hyphomonadales</taxon>
        <taxon>Hyphomonadaceae</taxon>
        <taxon>Henriciella</taxon>
    </lineage>
</organism>
<sequence>MFTRRLFLASSSAALWVPALARAQSDKYHFTLGVASGTPRETSVILWTRLAPDPFNGGGMAPGLVDVRYRVCRDEAMRQEVRAGLVSTSHLKAHAVHARIDGLEPGREYFYQFYYGDDESPIGRTKTTDPRAGEARLALANCQAWETGYYAAYRDMAEWAPDAVIHVGDYIYEGGVAPLGPVRREYGGVTLDYSVVRQHNSPEITTLDDYRNRYALYRSDRHLQAAHAAAPWIVAMDDHEVDNNWAGLIPQDPDKQSDFEFAVRRQAAFQAFYEHMPIELPPNMMRLGGEMQMYGAYRFGPAQVNLLDTRQYRSDQVCGDGFPGDPPCTALDDPSRTMTGEVQEAWLLAQLRNSDARYNVLAQQTWFAPFDYVDDPENRKRNMDQWDGYPVQRQRIIDALASDVSNPVILSGDWHCAAAMTVHKDPDDPSTRPVAQNFAATSISSICSWHGRIDEARQANPHVKYANGTDRGYLRCIAGARDWTASFRTVADAADPDSPVSAHAEMTLRDM</sequence>
<gene>
    <name evidence="4" type="ORF">GCM10011503_15270</name>
</gene>